<gene>
    <name evidence="5" type="ORF">EOE65_03270</name>
</gene>
<dbReference type="PROSITE" id="PS50943">
    <property type="entry name" value="HTH_CROC1"/>
    <property type="match status" value="1"/>
</dbReference>
<dbReference type="InterPro" id="IPR015927">
    <property type="entry name" value="Peptidase_S24_S26A/B/C"/>
</dbReference>
<dbReference type="SUPFAM" id="SSF51306">
    <property type="entry name" value="LexA/Signal peptidase"/>
    <property type="match status" value="1"/>
</dbReference>
<dbReference type="PANTHER" id="PTHR40661:SF3">
    <property type="entry name" value="FELS-1 PROPHAGE TRANSCRIPTIONAL REGULATOR"/>
    <property type="match status" value="1"/>
</dbReference>
<evidence type="ECO:0000256" key="3">
    <source>
        <dbReference type="ARBA" id="ARBA00023163"/>
    </source>
</evidence>
<dbReference type="PANTHER" id="PTHR40661">
    <property type="match status" value="1"/>
</dbReference>
<dbReference type="Gene3D" id="1.10.260.40">
    <property type="entry name" value="lambda repressor-like DNA-binding domains"/>
    <property type="match status" value="1"/>
</dbReference>
<dbReference type="InterPro" id="IPR001387">
    <property type="entry name" value="Cro/C1-type_HTH"/>
</dbReference>
<protein>
    <submittedName>
        <fullName evidence="5">Helix-turn-helix transcriptional regulator</fullName>
    </submittedName>
</protein>
<dbReference type="EMBL" id="SACQ01000001">
    <property type="protein sequence ID" value="RVU32688.1"/>
    <property type="molecule type" value="Genomic_DNA"/>
</dbReference>
<comment type="caution">
    <text evidence="5">The sequence shown here is derived from an EMBL/GenBank/DDBJ whole genome shotgun (WGS) entry which is preliminary data.</text>
</comment>
<evidence type="ECO:0000313" key="5">
    <source>
        <dbReference type="EMBL" id="RVU32688.1"/>
    </source>
</evidence>
<evidence type="ECO:0000256" key="1">
    <source>
        <dbReference type="ARBA" id="ARBA00023015"/>
    </source>
</evidence>
<evidence type="ECO:0000256" key="2">
    <source>
        <dbReference type="ARBA" id="ARBA00023125"/>
    </source>
</evidence>
<dbReference type="Pfam" id="PF01381">
    <property type="entry name" value="HTH_3"/>
    <property type="match status" value="1"/>
</dbReference>
<dbReference type="Pfam" id="PF00717">
    <property type="entry name" value="Peptidase_S24"/>
    <property type="match status" value="1"/>
</dbReference>
<sequence length="234" mass="25542">MEKTISARIAQRMEALGLSQAALARKAGINRASVSHWLLGNNKPSGDSLIKLAAGLECSVEWLQTGIGENDRGAVGLGLDSSPLGLDSNGGTVPTPIYDVEFAAGFGADAGLESEPEYLQIPAYYYTESGVFPGDGMIVTVRGDSMERTFYNGDKLMIDKSQTKPINDAVFAFNLEGDLRVKRFFRKLDGTWKISSDNKDDPAYEDEIISPDRLQFINIIGQVVALVHRPIRRI</sequence>
<organism evidence="5 6">
    <name type="scientific">Neptunomonas marina</name>
    <dbReference type="NCBI Taxonomy" id="1815562"/>
    <lineage>
        <taxon>Bacteria</taxon>
        <taxon>Pseudomonadati</taxon>
        <taxon>Pseudomonadota</taxon>
        <taxon>Gammaproteobacteria</taxon>
        <taxon>Oceanospirillales</taxon>
        <taxon>Oceanospirillaceae</taxon>
        <taxon>Neptunomonas</taxon>
    </lineage>
</organism>
<keyword evidence="1" id="KW-0805">Transcription regulation</keyword>
<name>A0A437QDQ5_9GAMM</name>
<reference evidence="5 6" key="1">
    <citation type="submission" date="2019-01" db="EMBL/GenBank/DDBJ databases">
        <authorList>
            <person name="Chen W.-M."/>
        </authorList>
    </citation>
    <scope>NUCLEOTIDE SEQUENCE [LARGE SCALE GENOMIC DNA]</scope>
    <source>
        <strain evidence="5 6">HPM-16</strain>
    </source>
</reference>
<keyword evidence="6" id="KW-1185">Reference proteome</keyword>
<dbReference type="CDD" id="cd06529">
    <property type="entry name" value="S24_LexA-like"/>
    <property type="match status" value="1"/>
</dbReference>
<proteinExistence type="predicted"/>
<dbReference type="AlphaFoldDB" id="A0A437QDQ5"/>
<accession>A0A437QDQ5</accession>
<evidence type="ECO:0000259" key="4">
    <source>
        <dbReference type="PROSITE" id="PS50943"/>
    </source>
</evidence>
<dbReference type="SUPFAM" id="SSF47413">
    <property type="entry name" value="lambda repressor-like DNA-binding domains"/>
    <property type="match status" value="1"/>
</dbReference>
<keyword evidence="2" id="KW-0238">DNA-binding</keyword>
<keyword evidence="3" id="KW-0804">Transcription</keyword>
<evidence type="ECO:0000313" key="6">
    <source>
        <dbReference type="Proteomes" id="UP000282818"/>
    </source>
</evidence>
<dbReference type="SMART" id="SM00530">
    <property type="entry name" value="HTH_XRE"/>
    <property type="match status" value="1"/>
</dbReference>
<dbReference type="InterPro" id="IPR010982">
    <property type="entry name" value="Lambda_DNA-bd_dom_sf"/>
</dbReference>
<dbReference type="CDD" id="cd00093">
    <property type="entry name" value="HTH_XRE"/>
    <property type="match status" value="1"/>
</dbReference>
<dbReference type="InterPro" id="IPR039418">
    <property type="entry name" value="LexA-like"/>
</dbReference>
<feature type="domain" description="HTH cro/C1-type" evidence="4">
    <location>
        <begin position="9"/>
        <end position="63"/>
    </location>
</feature>
<dbReference type="RefSeq" id="WP_127692856.1">
    <property type="nucleotide sequence ID" value="NZ_SACQ01000001.1"/>
</dbReference>
<dbReference type="Proteomes" id="UP000282818">
    <property type="component" value="Unassembled WGS sequence"/>
</dbReference>
<dbReference type="Gene3D" id="2.10.109.10">
    <property type="entry name" value="Umud Fragment, subunit A"/>
    <property type="match status" value="1"/>
</dbReference>
<dbReference type="InterPro" id="IPR036286">
    <property type="entry name" value="LexA/Signal_pep-like_sf"/>
</dbReference>
<dbReference type="GO" id="GO:0003677">
    <property type="term" value="F:DNA binding"/>
    <property type="evidence" value="ECO:0007669"/>
    <property type="project" value="UniProtKB-KW"/>
</dbReference>